<dbReference type="InterPro" id="IPR003313">
    <property type="entry name" value="AraC-bd"/>
</dbReference>
<dbReference type="Gene3D" id="2.60.120.10">
    <property type="entry name" value="Jelly Rolls"/>
    <property type="match status" value="1"/>
</dbReference>
<dbReference type="InterPro" id="IPR037923">
    <property type="entry name" value="HTH-like"/>
</dbReference>
<protein>
    <submittedName>
        <fullName evidence="5">AraC-type DNA-binding protein</fullName>
    </submittedName>
</protein>
<evidence type="ECO:0000313" key="5">
    <source>
        <dbReference type="EMBL" id="SDL36895.1"/>
    </source>
</evidence>
<dbReference type="InterPro" id="IPR018062">
    <property type="entry name" value="HTH_AraC-typ_CS"/>
</dbReference>
<accession>A0A1G9JI13</accession>
<feature type="domain" description="HTH araC/xylS-type" evidence="4">
    <location>
        <begin position="181"/>
        <end position="281"/>
    </location>
</feature>
<dbReference type="PRINTS" id="PR00032">
    <property type="entry name" value="HTHARAC"/>
</dbReference>
<keyword evidence="6" id="KW-1185">Reference proteome</keyword>
<reference evidence="6" key="1">
    <citation type="submission" date="2016-10" db="EMBL/GenBank/DDBJ databases">
        <authorList>
            <person name="Varghese N."/>
            <person name="Submissions S."/>
        </authorList>
    </citation>
    <scope>NUCLEOTIDE SEQUENCE [LARGE SCALE GENOMIC DNA]</scope>
    <source>
        <strain evidence="6">DSM 19110</strain>
    </source>
</reference>
<dbReference type="Pfam" id="PF02311">
    <property type="entry name" value="AraC_binding"/>
    <property type="match status" value="1"/>
</dbReference>
<evidence type="ECO:0000256" key="3">
    <source>
        <dbReference type="ARBA" id="ARBA00023163"/>
    </source>
</evidence>
<dbReference type="GO" id="GO:0043565">
    <property type="term" value="F:sequence-specific DNA binding"/>
    <property type="evidence" value="ECO:0007669"/>
    <property type="project" value="InterPro"/>
</dbReference>
<dbReference type="InterPro" id="IPR014710">
    <property type="entry name" value="RmlC-like_jellyroll"/>
</dbReference>
<sequence length="282" mass="32703">MKRFQGYHSLNVFRLTLDEWTFPTHNHNFYEFIYVEKGVGNHVLNDKSCAYTEGDVFLLRPEDAHYFEITENTHFIFVKFTEQLFIEKLEGGKTAKWMEVIKTLLQNPSSVNGSLVTDPEDKKHLSQLLQILLIEFSKTCAYSREVVLELFGAIMMMVARSHSTAQYGHQCPSNTELDKLNQILGYIRLHTMDAEKMRIENLAEKFAMSPNYISIYIKKHSNASIQQHILQTKLRAAEQLLKNGRHNINEIASRLGFTDASHFNKTYKKYMGISPKFARQVV</sequence>
<dbReference type="SUPFAM" id="SSF46689">
    <property type="entry name" value="Homeodomain-like"/>
    <property type="match status" value="1"/>
</dbReference>
<dbReference type="SMART" id="SM00342">
    <property type="entry name" value="HTH_ARAC"/>
    <property type="match status" value="1"/>
</dbReference>
<dbReference type="Proteomes" id="UP000183200">
    <property type="component" value="Unassembled WGS sequence"/>
</dbReference>
<dbReference type="RefSeq" id="WP_074604207.1">
    <property type="nucleotide sequence ID" value="NZ_FNGY01000001.1"/>
</dbReference>
<dbReference type="InterPro" id="IPR020449">
    <property type="entry name" value="Tscrpt_reg_AraC-type_HTH"/>
</dbReference>
<dbReference type="PANTHER" id="PTHR43280:SF28">
    <property type="entry name" value="HTH-TYPE TRANSCRIPTIONAL ACTIVATOR RHAS"/>
    <property type="match status" value="1"/>
</dbReference>
<dbReference type="AlphaFoldDB" id="A0A1G9JI13"/>
<gene>
    <name evidence="5" type="ORF">SAMN05421820_101263</name>
</gene>
<dbReference type="Gene3D" id="1.10.10.60">
    <property type="entry name" value="Homeodomain-like"/>
    <property type="match status" value="2"/>
</dbReference>
<dbReference type="PROSITE" id="PS01124">
    <property type="entry name" value="HTH_ARAC_FAMILY_2"/>
    <property type="match status" value="1"/>
</dbReference>
<dbReference type="PROSITE" id="PS00041">
    <property type="entry name" value="HTH_ARAC_FAMILY_1"/>
    <property type="match status" value="1"/>
</dbReference>
<dbReference type="Pfam" id="PF12833">
    <property type="entry name" value="HTH_18"/>
    <property type="match status" value="1"/>
</dbReference>
<organism evidence="5 6">
    <name type="scientific">Pedobacter steynii</name>
    <dbReference type="NCBI Taxonomy" id="430522"/>
    <lineage>
        <taxon>Bacteria</taxon>
        <taxon>Pseudomonadati</taxon>
        <taxon>Bacteroidota</taxon>
        <taxon>Sphingobacteriia</taxon>
        <taxon>Sphingobacteriales</taxon>
        <taxon>Sphingobacteriaceae</taxon>
        <taxon>Pedobacter</taxon>
    </lineage>
</organism>
<dbReference type="PANTHER" id="PTHR43280">
    <property type="entry name" value="ARAC-FAMILY TRANSCRIPTIONAL REGULATOR"/>
    <property type="match status" value="1"/>
</dbReference>
<evidence type="ECO:0000259" key="4">
    <source>
        <dbReference type="PROSITE" id="PS01124"/>
    </source>
</evidence>
<dbReference type="SUPFAM" id="SSF51215">
    <property type="entry name" value="Regulatory protein AraC"/>
    <property type="match status" value="1"/>
</dbReference>
<evidence type="ECO:0000313" key="6">
    <source>
        <dbReference type="Proteomes" id="UP000183200"/>
    </source>
</evidence>
<keyword evidence="1" id="KW-0805">Transcription regulation</keyword>
<evidence type="ECO:0000256" key="1">
    <source>
        <dbReference type="ARBA" id="ARBA00023015"/>
    </source>
</evidence>
<dbReference type="OrthoDB" id="636258at2"/>
<dbReference type="InterPro" id="IPR018060">
    <property type="entry name" value="HTH_AraC"/>
</dbReference>
<dbReference type="GO" id="GO:0003700">
    <property type="term" value="F:DNA-binding transcription factor activity"/>
    <property type="evidence" value="ECO:0007669"/>
    <property type="project" value="InterPro"/>
</dbReference>
<keyword evidence="2 5" id="KW-0238">DNA-binding</keyword>
<keyword evidence="3" id="KW-0804">Transcription</keyword>
<evidence type="ECO:0000256" key="2">
    <source>
        <dbReference type="ARBA" id="ARBA00023125"/>
    </source>
</evidence>
<name>A0A1G9JI13_9SPHI</name>
<proteinExistence type="predicted"/>
<dbReference type="InterPro" id="IPR009057">
    <property type="entry name" value="Homeodomain-like_sf"/>
</dbReference>
<dbReference type="EMBL" id="FNGY01000001">
    <property type="protein sequence ID" value="SDL36895.1"/>
    <property type="molecule type" value="Genomic_DNA"/>
</dbReference>